<dbReference type="InterPro" id="IPR036188">
    <property type="entry name" value="FAD/NAD-bd_sf"/>
</dbReference>
<organism evidence="7 8">
    <name type="scientific">Novosphingobium piscinae</name>
    <dbReference type="NCBI Taxonomy" id="1507448"/>
    <lineage>
        <taxon>Bacteria</taxon>
        <taxon>Pseudomonadati</taxon>
        <taxon>Pseudomonadota</taxon>
        <taxon>Alphaproteobacteria</taxon>
        <taxon>Sphingomonadales</taxon>
        <taxon>Sphingomonadaceae</taxon>
        <taxon>Novosphingobium</taxon>
    </lineage>
</organism>
<dbReference type="GO" id="GO:0016614">
    <property type="term" value="F:oxidoreductase activity, acting on CH-OH group of donors"/>
    <property type="evidence" value="ECO:0007669"/>
    <property type="project" value="InterPro"/>
</dbReference>
<dbReference type="InterPro" id="IPR012132">
    <property type="entry name" value="GMC_OxRdtase"/>
</dbReference>
<reference evidence="7 8" key="1">
    <citation type="submission" date="2020-08" db="EMBL/GenBank/DDBJ databases">
        <title>The genome sequence of type strain Novosphingobium piscinae KCTC 42194.</title>
        <authorList>
            <person name="Liu Y."/>
        </authorList>
    </citation>
    <scope>NUCLEOTIDE SEQUENCE [LARGE SCALE GENOMIC DNA]</scope>
    <source>
        <strain evidence="7 8">KCTC 42194</strain>
    </source>
</reference>
<dbReference type="RefSeq" id="WP_185677822.1">
    <property type="nucleotide sequence ID" value="NZ_JACLAX010000001.1"/>
</dbReference>
<evidence type="ECO:0000313" key="7">
    <source>
        <dbReference type="EMBL" id="MBC2667871.1"/>
    </source>
</evidence>
<feature type="binding site" evidence="5">
    <location>
        <position position="218"/>
    </location>
    <ligand>
        <name>FAD</name>
        <dbReference type="ChEBI" id="CHEBI:57692"/>
    </ligand>
</feature>
<dbReference type="PROSITE" id="PS00624">
    <property type="entry name" value="GMC_OXRED_2"/>
    <property type="match status" value="1"/>
</dbReference>
<dbReference type="SUPFAM" id="SSF51905">
    <property type="entry name" value="FAD/NAD(P)-binding domain"/>
    <property type="match status" value="1"/>
</dbReference>
<proteinExistence type="inferred from homology"/>
<dbReference type="GO" id="GO:0050660">
    <property type="term" value="F:flavin adenine dinucleotide binding"/>
    <property type="evidence" value="ECO:0007669"/>
    <property type="project" value="InterPro"/>
</dbReference>
<dbReference type="PIRSF" id="PIRSF000137">
    <property type="entry name" value="Alcohol_oxidase"/>
    <property type="match status" value="1"/>
</dbReference>
<dbReference type="Pfam" id="PF00732">
    <property type="entry name" value="GMC_oxred_N"/>
    <property type="match status" value="1"/>
</dbReference>
<keyword evidence="8" id="KW-1185">Reference proteome</keyword>
<name>A0A7X1KNN0_9SPHN</name>
<dbReference type="SUPFAM" id="SSF54373">
    <property type="entry name" value="FAD-linked reductases, C-terminal domain"/>
    <property type="match status" value="1"/>
</dbReference>
<evidence type="ECO:0000259" key="6">
    <source>
        <dbReference type="PROSITE" id="PS00624"/>
    </source>
</evidence>
<accession>A0A7X1KNN0</accession>
<comment type="similarity">
    <text evidence="2">Belongs to the GMC oxidoreductase family.</text>
</comment>
<evidence type="ECO:0000256" key="5">
    <source>
        <dbReference type="PIRSR" id="PIRSR000137-2"/>
    </source>
</evidence>
<dbReference type="PANTHER" id="PTHR11552">
    <property type="entry name" value="GLUCOSE-METHANOL-CHOLINE GMC OXIDOREDUCTASE"/>
    <property type="match status" value="1"/>
</dbReference>
<dbReference type="Proteomes" id="UP000551327">
    <property type="component" value="Unassembled WGS sequence"/>
</dbReference>
<gene>
    <name evidence="7" type="ORF">H7F53_01770</name>
</gene>
<feature type="domain" description="Glucose-methanol-choline oxidoreductase N-terminal" evidence="6">
    <location>
        <begin position="253"/>
        <end position="267"/>
    </location>
</feature>
<sequence length="534" mass="56901">MGTPDIIVAGGGSAGCALAARLAEGGLRTLLVEAGESDLDLRCMVPALTVAVVNNPAYDRGIMTEPDETIGGRSDYWPAAHRLGGGSAINGMIYVRGHRQDYDNWARMGATGWSFDEVLPYFRRLETNSRGGDAWRGDSGPIGVSDNLVSYPIIDQFIAAAQAAGIPRNPDHNGENPGEGTDYAQANQAGGLRASAARGYLRGRLDGANLRVLTGIRVERVLIEQGRATGIVVRQDGTERTLRARLGIVLSTGSLNTPRLLMLSGIGPAAHLHEHGVECLVDRPEVGANLQDHAGTHVVLGTTVRSINSDTRGLAALGQGLDFLLHRRGVLTSSMCHAQAFARTAPGEPIPDVQISMTAFAFEFGPDGRAVLLKRPSITITVCLARPEGRGRVSLRSNRPEDPPVVAHRLLGTDRDVERIARGIEIARDILARPPIADSIEVELRPGAEVTGAALREHVRRASVPLYHPVGTCRMGSDDGAVVDPELRLRGIDGLWVADASVMPRLPIGNTNATAMMIGEKAADLILKQVGRNQ</sequence>
<keyword evidence="4 5" id="KW-0274">FAD</keyword>
<comment type="cofactor">
    <cofactor evidence="1 5">
        <name>FAD</name>
        <dbReference type="ChEBI" id="CHEBI:57692"/>
    </cofactor>
</comment>
<dbReference type="Pfam" id="PF05199">
    <property type="entry name" value="GMC_oxred_C"/>
    <property type="match status" value="1"/>
</dbReference>
<evidence type="ECO:0000256" key="2">
    <source>
        <dbReference type="ARBA" id="ARBA00010790"/>
    </source>
</evidence>
<protein>
    <submittedName>
        <fullName evidence="7">GMC family oxidoreductase N-terminal domain-containing protein</fullName>
    </submittedName>
</protein>
<evidence type="ECO:0000313" key="8">
    <source>
        <dbReference type="Proteomes" id="UP000551327"/>
    </source>
</evidence>
<dbReference type="Gene3D" id="3.30.560.10">
    <property type="entry name" value="Glucose Oxidase, domain 3"/>
    <property type="match status" value="1"/>
</dbReference>
<evidence type="ECO:0000256" key="1">
    <source>
        <dbReference type="ARBA" id="ARBA00001974"/>
    </source>
</evidence>
<dbReference type="AlphaFoldDB" id="A0A7X1KNN0"/>
<dbReference type="PANTHER" id="PTHR11552:SF147">
    <property type="entry name" value="CHOLINE DEHYDROGENASE, MITOCHONDRIAL"/>
    <property type="match status" value="1"/>
</dbReference>
<dbReference type="InterPro" id="IPR000172">
    <property type="entry name" value="GMC_OxRdtase_N"/>
</dbReference>
<dbReference type="EMBL" id="JACLAX010000001">
    <property type="protein sequence ID" value="MBC2667871.1"/>
    <property type="molecule type" value="Genomic_DNA"/>
</dbReference>
<comment type="caution">
    <text evidence="7">The sequence shown here is derived from an EMBL/GenBank/DDBJ whole genome shotgun (WGS) entry which is preliminary data.</text>
</comment>
<evidence type="ECO:0000256" key="4">
    <source>
        <dbReference type="ARBA" id="ARBA00022827"/>
    </source>
</evidence>
<dbReference type="InterPro" id="IPR007867">
    <property type="entry name" value="GMC_OxRtase_C"/>
</dbReference>
<keyword evidence="3" id="KW-0285">Flavoprotein</keyword>
<evidence type="ECO:0000256" key="3">
    <source>
        <dbReference type="ARBA" id="ARBA00022630"/>
    </source>
</evidence>
<dbReference type="Gene3D" id="3.50.50.60">
    <property type="entry name" value="FAD/NAD(P)-binding domain"/>
    <property type="match status" value="1"/>
</dbReference>